<keyword evidence="6" id="KW-1185">Reference proteome</keyword>
<proteinExistence type="predicted"/>
<accession>A0ABT6TG33</accession>
<gene>
    <name evidence="5" type="ORF">KB449_12530</name>
</gene>
<dbReference type="PRINTS" id="PR00032">
    <property type="entry name" value="HTHARAC"/>
</dbReference>
<comment type="caution">
    <text evidence="5">The sequence shown here is derived from an EMBL/GenBank/DDBJ whole genome shotgun (WGS) entry which is preliminary data.</text>
</comment>
<dbReference type="RefSeq" id="WP_282908699.1">
    <property type="nucleotide sequence ID" value="NZ_JAGRPV010000001.1"/>
</dbReference>
<dbReference type="SMART" id="SM00342">
    <property type="entry name" value="HTH_ARAC"/>
    <property type="match status" value="1"/>
</dbReference>
<dbReference type="Proteomes" id="UP001161691">
    <property type="component" value="Unassembled WGS sequence"/>
</dbReference>
<dbReference type="Pfam" id="PF12833">
    <property type="entry name" value="HTH_18"/>
    <property type="match status" value="1"/>
</dbReference>
<keyword evidence="2" id="KW-0238">DNA-binding</keyword>
<dbReference type="PANTHER" id="PTHR43280">
    <property type="entry name" value="ARAC-FAMILY TRANSCRIPTIONAL REGULATOR"/>
    <property type="match status" value="1"/>
</dbReference>
<dbReference type="InterPro" id="IPR014710">
    <property type="entry name" value="RmlC-like_jellyroll"/>
</dbReference>
<dbReference type="InterPro" id="IPR020449">
    <property type="entry name" value="Tscrpt_reg_AraC-type_HTH"/>
</dbReference>
<dbReference type="PANTHER" id="PTHR43280:SF30">
    <property type="entry name" value="MMSAB OPERON REGULATORY PROTEIN"/>
    <property type="match status" value="1"/>
</dbReference>
<dbReference type="Gene3D" id="2.60.120.10">
    <property type="entry name" value="Jelly Rolls"/>
    <property type="match status" value="1"/>
</dbReference>
<evidence type="ECO:0000313" key="6">
    <source>
        <dbReference type="Proteomes" id="UP001161691"/>
    </source>
</evidence>
<dbReference type="Gene3D" id="1.10.10.60">
    <property type="entry name" value="Homeodomain-like"/>
    <property type="match status" value="2"/>
</dbReference>
<evidence type="ECO:0000256" key="2">
    <source>
        <dbReference type="ARBA" id="ARBA00023125"/>
    </source>
</evidence>
<name>A0ABT6TG33_9BACL</name>
<dbReference type="SUPFAM" id="SSF46689">
    <property type="entry name" value="Homeodomain-like"/>
    <property type="match status" value="1"/>
</dbReference>
<evidence type="ECO:0000259" key="4">
    <source>
        <dbReference type="PROSITE" id="PS01124"/>
    </source>
</evidence>
<dbReference type="InterPro" id="IPR037923">
    <property type="entry name" value="HTH-like"/>
</dbReference>
<dbReference type="EMBL" id="JAGRPV010000001">
    <property type="protein sequence ID" value="MDI4645798.1"/>
    <property type="molecule type" value="Genomic_DNA"/>
</dbReference>
<evidence type="ECO:0000313" key="5">
    <source>
        <dbReference type="EMBL" id="MDI4645798.1"/>
    </source>
</evidence>
<dbReference type="InterPro" id="IPR018060">
    <property type="entry name" value="HTH_AraC"/>
</dbReference>
<dbReference type="InterPro" id="IPR003313">
    <property type="entry name" value="AraC-bd"/>
</dbReference>
<dbReference type="Pfam" id="PF02311">
    <property type="entry name" value="AraC_binding"/>
    <property type="match status" value="1"/>
</dbReference>
<feature type="domain" description="HTH araC/xylS-type" evidence="4">
    <location>
        <begin position="195"/>
        <end position="293"/>
    </location>
</feature>
<protein>
    <submittedName>
        <fullName evidence="5">AraC family transcriptional regulator</fullName>
    </submittedName>
</protein>
<keyword evidence="3" id="KW-0804">Transcription</keyword>
<keyword evidence="1" id="KW-0805">Transcription regulation</keyword>
<evidence type="ECO:0000256" key="3">
    <source>
        <dbReference type="ARBA" id="ARBA00023163"/>
    </source>
</evidence>
<reference evidence="5" key="1">
    <citation type="submission" date="2023-04" db="EMBL/GenBank/DDBJ databases">
        <title>Comparative genomic analysis of Cohnella hashimotonis sp. nov., isolated from the International Space Station.</title>
        <authorList>
            <person name="Venkateswaran K."/>
            <person name="Simpson A."/>
        </authorList>
    </citation>
    <scope>NUCLEOTIDE SEQUENCE</scope>
    <source>
        <strain evidence="5">F6_2S_P_1</strain>
    </source>
</reference>
<evidence type="ECO:0000256" key="1">
    <source>
        <dbReference type="ARBA" id="ARBA00023015"/>
    </source>
</evidence>
<dbReference type="SUPFAM" id="SSF51215">
    <property type="entry name" value="Regulatory protein AraC"/>
    <property type="match status" value="1"/>
</dbReference>
<dbReference type="InterPro" id="IPR009057">
    <property type="entry name" value="Homeodomain-like_sf"/>
</dbReference>
<dbReference type="InterPro" id="IPR018062">
    <property type="entry name" value="HTH_AraC-typ_CS"/>
</dbReference>
<sequence length="300" mass="35000">MEYYSLPRTSSLDVRWAGVFEASSGLVGSNHYNPHYELIAVAEGPVYLQVGDRTQVLKSGETLLLKPWEQHSSLKQTDSGRFFWVQFTSDPPLLELEGSKIMREDLNIVHVLPNELRTSSHRDVDGLFIPRQFQLSNRYRLMTEFERLIKESNKPEGYFRYRMSLILAGILEHIADEWLHSSHEFQIPGSFLTYRKIVNYLDETYAQNVRKEAIERSLERKYEYICQVFKKYAGITIVTYIQQLRVQRAKYLLANRAASLQEIAAEVGFEDPFYFSRVFKKVEGISPSVYRERTEKASQS</sequence>
<dbReference type="PROSITE" id="PS01124">
    <property type="entry name" value="HTH_ARAC_FAMILY_2"/>
    <property type="match status" value="1"/>
</dbReference>
<organism evidence="5 6">
    <name type="scientific">Cohnella hashimotonis</name>
    <dbReference type="NCBI Taxonomy" id="2826895"/>
    <lineage>
        <taxon>Bacteria</taxon>
        <taxon>Bacillati</taxon>
        <taxon>Bacillota</taxon>
        <taxon>Bacilli</taxon>
        <taxon>Bacillales</taxon>
        <taxon>Paenibacillaceae</taxon>
        <taxon>Cohnella</taxon>
    </lineage>
</organism>
<dbReference type="PROSITE" id="PS00041">
    <property type="entry name" value="HTH_ARAC_FAMILY_1"/>
    <property type="match status" value="1"/>
</dbReference>